<dbReference type="InterPro" id="IPR048631">
    <property type="entry name" value="SecD_1st"/>
</dbReference>
<feature type="transmembrane region" description="Helical" evidence="9">
    <location>
        <begin position="672"/>
        <end position="693"/>
    </location>
</feature>
<evidence type="ECO:0000256" key="5">
    <source>
        <dbReference type="ARBA" id="ARBA00022927"/>
    </source>
</evidence>
<comment type="subunit">
    <text evidence="10">Forms a complex with SecD. Part of the essential Sec protein translocation apparatus which comprises SecA, SecYEG and auxiliary proteins SecDF. Other proteins may also be involved.</text>
</comment>
<keyword evidence="7 9" id="KW-0811">Translocation</keyword>
<dbReference type="PRINTS" id="PR01755">
    <property type="entry name" value="SECFTRNLCASE"/>
</dbReference>
<feature type="transmembrane region" description="Helical" evidence="9">
    <location>
        <begin position="489"/>
        <end position="508"/>
    </location>
</feature>
<evidence type="ECO:0000256" key="6">
    <source>
        <dbReference type="ARBA" id="ARBA00022989"/>
    </source>
</evidence>
<keyword evidence="4 9" id="KW-0812">Transmembrane</keyword>
<dbReference type="Gene3D" id="3.30.70.3220">
    <property type="match status" value="1"/>
</dbReference>
<evidence type="ECO:0000256" key="10">
    <source>
        <dbReference type="HAMAP-Rule" id="MF_01464"/>
    </source>
</evidence>
<dbReference type="Pfam" id="PF02355">
    <property type="entry name" value="SecD_SecF_C"/>
    <property type="match status" value="2"/>
</dbReference>
<dbReference type="InterPro" id="IPR022813">
    <property type="entry name" value="SecD/SecF_arch_bac"/>
</dbReference>
<sequence>MRNQGVVVFLTVIITALCLYYLSFTFVSNNIQNKAIEYATDEAGNVDFGKQQSYLDSIYREPVYNFLGAKFTYKEIKETELGLGLDLQGGMHVTLEVSPVEIVKGLSGNSKDVAFNTSLDQATEANKTSNEKFVNLFFSAWQQNAPGRKLSEVFATAANRGRISLESSDSDILAILDTEVENAIERSFNILRTRVDRFGTSQPNIQRIQGSGRIQIELPGVSNAERVRNLLQGVAKLQFWEVAEVNEYLAELETVNNLLVAEAQASKTVASTEEEVKEEDLASELEKQLAEGTDSLDLSSQVSPLFSLLKSNQGLVYEIRDTVAINRILAREDVKSLLPRNVKFLWAVKPQIMDNMELLELFGIKYSRTSDQAPLEGDVITDARQTLDQTSRPAVSMQMNADGARRWRKITSESIGRRIAVVLDDYVYTAPVVQSEIPSGQSEITGNFTLEEAKDLANILKSGSLPAPTKIVEEAIIGPTLGKEAQQQGIISMVAGLVLVVLFMVAYYSKGGFVAIAALVFNIFFILGILAQLGAALTLPGIAGIVLTIGMSIDANVLIFERIKEELKNGAGIIAAINEGYNKAFSAILDSNVTTFLTGAILYALGQGPVKGFAIVLMIGIASSFFSAVFITRVIVHWMSKKGDKSKISFSTPFAGNVLSNLNIDFLGKRKIAYLISSSIIVIGLAIAAINGLKFGVDFTGGRSYIVEFAEPVTATDLKVGLDGEFEGSVEVKTYGANNIMKVTTSYLINEDDDASNAEVEQKVKEGIATITGWTFTSDAANLKDGQFAITGSSKVGATVADDIKKSSAEAMFFALVAIFLYILLRFRKWQFSLGSIIALVHDVFFVIAAFAIASALGATFEIDQVFIAAVLTVVGYSINDTVIVFDRIRENIENRGTSKLVKMFNDAINQTMARTLITSFTTLIVVLVLLIFGGEVLRGFSFALLIGIVVGTYSSIYIATPVVVDLMKKEIASENQKEISGKKTA</sequence>
<comment type="similarity">
    <text evidence="10">Belongs to the SecD/SecF family. SecF subfamily.</text>
</comment>
<dbReference type="Pfam" id="PF07549">
    <property type="entry name" value="Sec_GG"/>
    <property type="match status" value="2"/>
</dbReference>
<evidence type="ECO:0000256" key="9">
    <source>
        <dbReference type="HAMAP-Rule" id="MF_01463"/>
    </source>
</evidence>
<dbReference type="NCBIfam" id="TIGR00916">
    <property type="entry name" value="2A0604s01"/>
    <property type="match status" value="2"/>
</dbReference>
<feature type="domain" description="SecDF P1 head subdomain" evidence="13">
    <location>
        <begin position="371"/>
        <end position="467"/>
    </location>
</feature>
<feature type="transmembrane region" description="Helical" evidence="9">
    <location>
        <begin position="913"/>
        <end position="934"/>
    </location>
</feature>
<feature type="transmembrane region" description="Helical" evidence="9">
    <location>
        <begin position="7"/>
        <end position="27"/>
    </location>
</feature>
<evidence type="ECO:0000256" key="3">
    <source>
        <dbReference type="ARBA" id="ARBA00022475"/>
    </source>
</evidence>
<dbReference type="PANTHER" id="PTHR30081">
    <property type="entry name" value="PROTEIN-EXPORT MEMBRANE PROTEIN SEC"/>
    <property type="match status" value="1"/>
</dbReference>
<comment type="similarity">
    <text evidence="9">Belongs to the SecD/SecF family. SecD subfamily.</text>
</comment>
<evidence type="ECO:0000256" key="4">
    <source>
        <dbReference type="ARBA" id="ARBA00022692"/>
    </source>
</evidence>
<protein>
    <recommendedName>
        <fullName evidence="9 10">Multifunctional fusion protein</fullName>
    </recommendedName>
    <domain>
        <recommendedName>
            <fullName evidence="9">Protein translocase subunit SecD</fullName>
        </recommendedName>
    </domain>
    <domain>
        <recommendedName>
            <fullName evidence="10">Protein-export membrane protein SecF</fullName>
        </recommendedName>
    </domain>
</protein>
<evidence type="ECO:0000313" key="14">
    <source>
        <dbReference type="EMBL" id="MFD2200431.1"/>
    </source>
</evidence>
<feature type="transmembrane region" description="Helical" evidence="9">
    <location>
        <begin position="584"/>
        <end position="606"/>
    </location>
</feature>
<dbReference type="Pfam" id="PF22599">
    <property type="entry name" value="SecDF_P1_head"/>
    <property type="match status" value="1"/>
</dbReference>
<dbReference type="Gene3D" id="3.30.1360.200">
    <property type="match status" value="1"/>
</dbReference>
<feature type="domain" description="Protein export membrane protein SecD/SecF C-terminal" evidence="11">
    <location>
        <begin position="470"/>
        <end position="641"/>
    </location>
</feature>
<dbReference type="SUPFAM" id="SSF82866">
    <property type="entry name" value="Multidrug efflux transporter AcrB transmembrane domain"/>
    <property type="match status" value="2"/>
</dbReference>
<keyword evidence="8 9" id="KW-0472">Membrane</keyword>
<dbReference type="Gene3D" id="1.20.1640.10">
    <property type="entry name" value="Multidrug efflux transporter AcrB transmembrane domain"/>
    <property type="match status" value="2"/>
</dbReference>
<comment type="subunit">
    <text evidence="9">Forms a complex with SecF. Part of the essential Sec protein translocation apparatus which comprises SecA, SecYEG and auxiliary proteins SecDF. Other proteins may also be involved.</text>
</comment>
<dbReference type="InterPro" id="IPR005791">
    <property type="entry name" value="SecD"/>
</dbReference>
<evidence type="ECO:0000256" key="7">
    <source>
        <dbReference type="ARBA" id="ARBA00023010"/>
    </source>
</evidence>
<feature type="domain" description="Protein translocase subunit SecDF P1" evidence="12">
    <location>
        <begin position="184"/>
        <end position="243"/>
    </location>
</feature>
<organism evidence="14 15">
    <name type="scientific">Shivajiella indica</name>
    <dbReference type="NCBI Taxonomy" id="872115"/>
    <lineage>
        <taxon>Bacteria</taxon>
        <taxon>Pseudomonadati</taxon>
        <taxon>Bacteroidota</taxon>
        <taxon>Cytophagia</taxon>
        <taxon>Cytophagales</taxon>
        <taxon>Cyclobacteriaceae</taxon>
        <taxon>Shivajiella</taxon>
    </lineage>
</organism>
<dbReference type="PANTHER" id="PTHR30081:SF1">
    <property type="entry name" value="PROTEIN TRANSLOCASE SUBUNIT SECD"/>
    <property type="match status" value="1"/>
</dbReference>
<feature type="transmembrane region" description="Helical" evidence="9">
    <location>
        <begin position="541"/>
        <end position="563"/>
    </location>
</feature>
<dbReference type="NCBIfam" id="NF009585">
    <property type="entry name" value="PRK13024.1-5"/>
    <property type="match status" value="1"/>
</dbReference>
<dbReference type="NCBIfam" id="TIGR01129">
    <property type="entry name" value="secD"/>
    <property type="match status" value="1"/>
</dbReference>
<feature type="transmembrane region" description="Helical" evidence="9">
    <location>
        <begin position="807"/>
        <end position="825"/>
    </location>
</feature>
<evidence type="ECO:0000259" key="12">
    <source>
        <dbReference type="Pfam" id="PF21760"/>
    </source>
</evidence>
<dbReference type="HAMAP" id="MF_01463_B">
    <property type="entry name" value="SecD_B"/>
    <property type="match status" value="1"/>
</dbReference>
<feature type="domain" description="Protein export membrane protein SecD/SecF C-terminal" evidence="11">
    <location>
        <begin position="785"/>
        <end position="969"/>
    </location>
</feature>
<dbReference type="InterPro" id="IPR022645">
    <property type="entry name" value="SecD/SecF_bac"/>
</dbReference>
<evidence type="ECO:0000256" key="8">
    <source>
        <dbReference type="ARBA" id="ARBA00023136"/>
    </source>
</evidence>
<dbReference type="InterPro" id="IPR055344">
    <property type="entry name" value="SecD_SecF_C_bact"/>
</dbReference>
<dbReference type="HAMAP" id="MF_01464_B">
    <property type="entry name" value="SecF_B"/>
    <property type="match status" value="1"/>
</dbReference>
<name>A0ABW5B6R2_9BACT</name>
<evidence type="ECO:0000259" key="13">
    <source>
        <dbReference type="Pfam" id="PF22599"/>
    </source>
</evidence>
<accession>A0ABW5B6R2</accession>
<keyword evidence="15" id="KW-1185">Reference proteome</keyword>
<keyword evidence="6 9" id="KW-1133">Transmembrane helix</keyword>
<evidence type="ECO:0000259" key="11">
    <source>
        <dbReference type="Pfam" id="PF02355"/>
    </source>
</evidence>
<comment type="function">
    <text evidence="9">Part of the Sec protein translocase complex. Interacts with the SecYEG preprotein conducting channel. SecDF uses the proton motive force (PMF) to complete protein translocation after the ATP-dependent function of SecA.</text>
</comment>
<dbReference type="Pfam" id="PF21760">
    <property type="entry name" value="SecD_1st"/>
    <property type="match status" value="1"/>
</dbReference>
<feature type="transmembrane region" description="Helical" evidence="9">
    <location>
        <begin position="837"/>
        <end position="861"/>
    </location>
</feature>
<comment type="subcellular location">
    <subcellularLocation>
        <location evidence="1 9">Cell membrane</location>
        <topology evidence="1 9">Multi-pass membrane protein</topology>
    </subcellularLocation>
</comment>
<dbReference type="Proteomes" id="UP001597414">
    <property type="component" value="Unassembled WGS sequence"/>
</dbReference>
<gene>
    <name evidence="14" type="primary">secDF</name>
    <name evidence="9" type="synonym">secD</name>
    <name evidence="10" type="synonym">secF</name>
    <name evidence="14" type="ORF">ACFSKV_02560</name>
</gene>
<comment type="caution">
    <text evidence="14">The sequence shown here is derived from an EMBL/GenBank/DDBJ whole genome shotgun (WGS) entry which is preliminary data.</text>
</comment>
<dbReference type="InterPro" id="IPR048634">
    <property type="entry name" value="SecD_SecF_C"/>
</dbReference>
<dbReference type="NCBIfam" id="TIGR00966">
    <property type="entry name" value="transloc_SecF"/>
    <property type="match status" value="1"/>
</dbReference>
<dbReference type="InterPro" id="IPR054384">
    <property type="entry name" value="SecDF_P1_head"/>
</dbReference>
<dbReference type="InterPro" id="IPR005665">
    <property type="entry name" value="SecF_bac"/>
</dbReference>
<dbReference type="EMBL" id="JBHUIV010000006">
    <property type="protein sequence ID" value="MFD2200431.1"/>
    <property type="molecule type" value="Genomic_DNA"/>
</dbReference>
<keyword evidence="2 9" id="KW-0813">Transport</keyword>
<feature type="transmembrane region" description="Helical" evidence="9">
    <location>
        <begin position="513"/>
        <end position="535"/>
    </location>
</feature>
<feature type="transmembrane region" description="Helical" evidence="9">
    <location>
        <begin position="940"/>
        <end position="960"/>
    </location>
</feature>
<keyword evidence="5 9" id="KW-0653">Protein transport</keyword>
<proteinExistence type="inferred from homology"/>
<evidence type="ECO:0000313" key="15">
    <source>
        <dbReference type="Proteomes" id="UP001597414"/>
    </source>
</evidence>
<evidence type="ECO:0000256" key="1">
    <source>
        <dbReference type="ARBA" id="ARBA00004651"/>
    </source>
</evidence>
<comment type="caution">
    <text evidence="9">Lacks conserved residue(s) required for the propagation of feature annotation.</text>
</comment>
<feature type="transmembrane region" description="Helical" evidence="9">
    <location>
        <begin position="612"/>
        <end position="636"/>
    </location>
</feature>
<keyword evidence="3 9" id="KW-1003">Cell membrane</keyword>
<dbReference type="InterPro" id="IPR022646">
    <property type="entry name" value="SecD/SecF_CS"/>
</dbReference>
<evidence type="ECO:0000256" key="2">
    <source>
        <dbReference type="ARBA" id="ARBA00022448"/>
    </source>
</evidence>
<reference evidence="15" key="1">
    <citation type="journal article" date="2019" name="Int. J. Syst. Evol. Microbiol.">
        <title>The Global Catalogue of Microorganisms (GCM) 10K type strain sequencing project: providing services to taxonomists for standard genome sequencing and annotation.</title>
        <authorList>
            <consortium name="The Broad Institute Genomics Platform"/>
            <consortium name="The Broad Institute Genome Sequencing Center for Infectious Disease"/>
            <person name="Wu L."/>
            <person name="Ma J."/>
        </authorList>
    </citation>
    <scope>NUCLEOTIDE SEQUENCE [LARGE SCALE GENOMIC DNA]</scope>
    <source>
        <strain evidence="15">KCTC 19812</strain>
    </source>
</reference>
<feature type="transmembrane region" description="Helical" evidence="9">
    <location>
        <begin position="867"/>
        <end position="886"/>
    </location>
</feature>
<dbReference type="RefSeq" id="WP_380800133.1">
    <property type="nucleotide sequence ID" value="NZ_JBHUIV010000006.1"/>
</dbReference>